<evidence type="ECO:0000256" key="2">
    <source>
        <dbReference type="SAM" id="SignalP"/>
    </source>
</evidence>
<dbReference type="InterPro" id="IPR036275">
    <property type="entry name" value="YdgH-like_sf"/>
</dbReference>
<dbReference type="NCBIfam" id="NF040473">
    <property type="entry name" value="peri_YbiM_McbA"/>
    <property type="match status" value="1"/>
</dbReference>
<feature type="chain" id="PRO_5001865342" evidence="2">
    <location>
        <begin position="24"/>
        <end position="88"/>
    </location>
</feature>
<dbReference type="AlphaFoldDB" id="A0A090V489"/>
<evidence type="ECO:0000313" key="4">
    <source>
        <dbReference type="EMBL" id="GAL58923.1"/>
    </source>
</evidence>
<evidence type="ECO:0000259" key="3">
    <source>
        <dbReference type="Pfam" id="PF07338"/>
    </source>
</evidence>
<dbReference type="SUPFAM" id="SSF159871">
    <property type="entry name" value="YdgH-like"/>
    <property type="match status" value="1"/>
</dbReference>
<dbReference type="STRING" id="1115515.EV102420_13_01800"/>
<reference evidence="4 5" key="1">
    <citation type="submission" date="2014-09" db="EMBL/GenBank/DDBJ databases">
        <title>Whole genome shotgun sequence of Escherichia vulneris NBRC 102420.</title>
        <authorList>
            <person name="Yoshida Y."/>
            <person name="Hosoyama A."/>
            <person name="Tsuchikane K."/>
            <person name="Ohji S."/>
            <person name="Ichikawa N."/>
            <person name="Kimura A."/>
            <person name="Yamazoe A."/>
            <person name="Ezaki T."/>
            <person name="Fujita N."/>
        </authorList>
    </citation>
    <scope>NUCLEOTIDE SEQUENCE [LARGE SCALE GENOMIC DNA]</scope>
    <source>
        <strain evidence="4 5">NBRC 102420</strain>
    </source>
</reference>
<accession>A0A090V489</accession>
<gene>
    <name evidence="4" type="primary">mcbA</name>
    <name evidence="4" type="ORF">EV102420_13_01800</name>
</gene>
<dbReference type="EMBL" id="BBMZ01000013">
    <property type="protein sequence ID" value="GAL58923.1"/>
    <property type="molecule type" value="Genomic_DNA"/>
</dbReference>
<feature type="signal peptide" evidence="2">
    <location>
        <begin position="1"/>
        <end position="23"/>
    </location>
</feature>
<evidence type="ECO:0000313" key="5">
    <source>
        <dbReference type="Proteomes" id="UP000029462"/>
    </source>
</evidence>
<feature type="domain" description="YdgH/BhsA/McbA-like" evidence="3">
    <location>
        <begin position="36"/>
        <end position="88"/>
    </location>
</feature>
<dbReference type="Pfam" id="PF07338">
    <property type="entry name" value="YdgH_BhsA-like"/>
    <property type="match status" value="1"/>
</dbReference>
<proteinExistence type="predicted"/>
<protein>
    <submittedName>
        <fullName evidence="4">McbA protein</fullName>
    </submittedName>
</protein>
<dbReference type="eggNOG" id="ENOG503333J">
    <property type="taxonomic scope" value="Bacteria"/>
</dbReference>
<dbReference type="Gene3D" id="3.30.1660.10">
    <property type="entry name" value="Flavin-binding protein dodecin"/>
    <property type="match status" value="1"/>
</dbReference>
<dbReference type="Proteomes" id="UP000029462">
    <property type="component" value="Unassembled WGS sequence"/>
</dbReference>
<name>A0A090V489_PSEVU</name>
<evidence type="ECO:0000256" key="1">
    <source>
        <dbReference type="ARBA" id="ARBA00022729"/>
    </source>
</evidence>
<dbReference type="InterPro" id="IPR010854">
    <property type="entry name" value="YdgH/BhsA/McbA-like_dom"/>
</dbReference>
<keyword evidence="1 2" id="KW-0732">Signal</keyword>
<comment type="caution">
    <text evidence="4">The sequence shown here is derived from an EMBL/GenBank/DDBJ whole genome shotgun (WGS) entry which is preliminary data.</text>
</comment>
<organism evidence="4 5">
    <name type="scientific">Pseudescherichia vulneris NBRC 102420</name>
    <dbReference type="NCBI Taxonomy" id="1115515"/>
    <lineage>
        <taxon>Bacteria</taxon>
        <taxon>Pseudomonadati</taxon>
        <taxon>Pseudomonadota</taxon>
        <taxon>Gammaproteobacteria</taxon>
        <taxon>Enterobacterales</taxon>
        <taxon>Enterobacteriaceae</taxon>
        <taxon>Pseudescherichia</taxon>
    </lineage>
</organism>
<sequence length="88" mass="9259">MMKKYLAMAAALAFSAMTVSAFAAPQQLMRDDTGTLRPAGTVSAHGALSLDDLQDELAEKAREQGAKGFVIDAAGGENQMYGTATIYK</sequence>
<dbReference type="InterPro" id="IPR025543">
    <property type="entry name" value="Dodecin-like"/>
</dbReference>
<keyword evidence="5" id="KW-1185">Reference proteome</keyword>